<name>A0A2R9T1I9_9BACL</name>
<dbReference type="RefSeq" id="WP_006207657.1">
    <property type="nucleotide sequence ID" value="NZ_ADHJ01000006.1"/>
</dbReference>
<dbReference type="EMBL" id="ADHJ01000006">
    <property type="protein sequence ID" value="EFU43414.1"/>
    <property type="molecule type" value="Genomic_DNA"/>
</dbReference>
<reference evidence="1 2" key="1">
    <citation type="journal article" date="2010" name="BMC Genomics">
        <title>Genome sequence of the pattern forming Paenibacillus vortex bacterium reveals potential for thriving in complex environments.</title>
        <authorList>
            <person name="Sirota-Madi A."/>
            <person name="Olender T."/>
            <person name="Helman Y."/>
            <person name="Ingham C."/>
            <person name="Brainis I."/>
            <person name="Roth D."/>
            <person name="Hagi E."/>
            <person name="Brodsky L."/>
            <person name="Leshkowitz D."/>
            <person name="Galatenko V."/>
            <person name="Nikolaev V."/>
            <person name="Mugasimangalam R.C."/>
            <person name="Bransburg-Zabary S."/>
            <person name="Gutnick D.L."/>
            <person name="Lancet D."/>
            <person name="Ben-Jacob E."/>
        </authorList>
    </citation>
    <scope>NUCLEOTIDE SEQUENCE [LARGE SCALE GENOMIC DNA]</scope>
    <source>
        <strain evidence="1 2">V453</strain>
    </source>
</reference>
<comment type="caution">
    <text evidence="1">The sequence shown here is derived from an EMBL/GenBank/DDBJ whole genome shotgun (WGS) entry which is preliminary data.</text>
</comment>
<keyword evidence="2" id="KW-1185">Reference proteome</keyword>
<evidence type="ECO:0000313" key="1">
    <source>
        <dbReference type="EMBL" id="EFU43414.1"/>
    </source>
</evidence>
<evidence type="ECO:0008006" key="3">
    <source>
        <dbReference type="Google" id="ProtNLM"/>
    </source>
</evidence>
<dbReference type="Proteomes" id="UP000003094">
    <property type="component" value="Unassembled WGS sequence"/>
</dbReference>
<dbReference type="AlphaFoldDB" id="A0A2R9T1I9"/>
<sequence length="169" mass="19858">MKKITLENYYSADETTQFFRKLDTVTGKFEPITEKHYIESIQDIYLNEKVPERIKSLFEPALALYAYGYLYWAFFTLANEQAIKAFEAAISYKHEEVIGTNVDSSGRDVGLSKKINNLVKRRVIDRNRKDYYHTLRIRNMSFHPNEQYIFGHNNEALRNIANAINELFA</sequence>
<gene>
    <name evidence="1" type="ORF">PVOR_03635</name>
</gene>
<evidence type="ECO:0000313" key="2">
    <source>
        <dbReference type="Proteomes" id="UP000003094"/>
    </source>
</evidence>
<organism evidence="1 2">
    <name type="scientific">Paenibacillus vortex V453</name>
    <dbReference type="NCBI Taxonomy" id="715225"/>
    <lineage>
        <taxon>Bacteria</taxon>
        <taxon>Bacillati</taxon>
        <taxon>Bacillota</taxon>
        <taxon>Bacilli</taxon>
        <taxon>Bacillales</taxon>
        <taxon>Paenibacillaceae</taxon>
        <taxon>Paenibacillus</taxon>
    </lineage>
</organism>
<proteinExistence type="predicted"/>
<accession>A0A2R9T1I9</accession>
<dbReference type="KEGG" id="pvo:PVOR_03635"/>
<protein>
    <recommendedName>
        <fullName evidence="3">DUF4145 domain-containing protein</fullName>
    </recommendedName>
</protein>